<comment type="caution">
    <text evidence="1">The sequence shown here is derived from an EMBL/GenBank/DDBJ whole genome shotgun (WGS) entry which is preliminary data.</text>
</comment>
<organism evidence="1 2">
    <name type="scientific">Macroventuria anomochaeta</name>
    <dbReference type="NCBI Taxonomy" id="301207"/>
    <lineage>
        <taxon>Eukaryota</taxon>
        <taxon>Fungi</taxon>
        <taxon>Dikarya</taxon>
        <taxon>Ascomycota</taxon>
        <taxon>Pezizomycotina</taxon>
        <taxon>Dothideomycetes</taxon>
        <taxon>Pleosporomycetidae</taxon>
        <taxon>Pleosporales</taxon>
        <taxon>Pleosporineae</taxon>
        <taxon>Didymellaceae</taxon>
        <taxon>Macroventuria</taxon>
    </lineage>
</organism>
<sequence>MDHDRNNPGLIGRNKSSEKAKPQYHRAYKACISCRNKKAKCQITAEEYAAGLPCAKCRREMRPCTYTVTRHGPRRQRQNVGHSQDGDEEGMSLGTHADIASDANASPTTAALPNASQGAVQGQVSADLNDTMMATVVSNGNDALNLLFEAAQREETDVNGLRVPLANDQAAVHASASPLSFIANMNSTSLPELSSELTEIWNAYRFVRMGWLSAGEIVWLLEMYDYLCGIVAHSHTADSIFRFFKNIAPLCPILDQFYADRSNHYLLVTHEPMLTCMILIISSRYHTLPIIGGHSRGYLIHQRLWDHFQHLLMRLVLGLEKYSKAKTRTLGSIEALLLLTEWHPRALYAPPSSDGWDSDILFTVKDRRDQSGNIVDNPSRTRWREDVIEPANRSDRMCWMVLSCALSLGNELGIFDEQDKHDNASANLPQHEWRIVQQKTRLSRILYVYQEQLSSRLGRRSMMTPSNSHSAAYSDISHEASDKQRNAWVPFVTAWTRLTKIVRSISDLLFPNPATTSQIIRSGRYISMTEHIQTLLSAWSNDYKDILSSGSHLADLLVLEYESTRMHTYSLGLQAILFRTLAESSGFISSSASFQLTPTDFAHVQKVIDSTLTTLRTTINLYNEDVLRFCSIRTFLHITTASIFLLKGLSLGVSPARLRSALDILKQVIVALKNSNPDDLHLGGRYSILLEMHMTRLQEHFVPSTRPHNITPPDVDPTQPADFAGGLEGGQFDIVDFQNMPGTDILNSNWLSLPPDASLMSFGMDNFQGMQCLGDDTLDFIWNLGV</sequence>
<protein>
    <submittedName>
        <fullName evidence="1">Uncharacterized protein</fullName>
    </submittedName>
</protein>
<dbReference type="EMBL" id="MU006725">
    <property type="protein sequence ID" value="KAF2625566.1"/>
    <property type="molecule type" value="Genomic_DNA"/>
</dbReference>
<reference evidence="1" key="1">
    <citation type="journal article" date="2020" name="Stud. Mycol.">
        <title>101 Dothideomycetes genomes: a test case for predicting lifestyles and emergence of pathogens.</title>
        <authorList>
            <person name="Haridas S."/>
            <person name="Albert R."/>
            <person name="Binder M."/>
            <person name="Bloem J."/>
            <person name="Labutti K."/>
            <person name="Salamov A."/>
            <person name="Andreopoulos B."/>
            <person name="Baker S."/>
            <person name="Barry K."/>
            <person name="Bills G."/>
            <person name="Bluhm B."/>
            <person name="Cannon C."/>
            <person name="Castanera R."/>
            <person name="Culley D."/>
            <person name="Daum C."/>
            <person name="Ezra D."/>
            <person name="Gonzalez J."/>
            <person name="Henrissat B."/>
            <person name="Kuo A."/>
            <person name="Liang C."/>
            <person name="Lipzen A."/>
            <person name="Lutzoni F."/>
            <person name="Magnuson J."/>
            <person name="Mondo S."/>
            <person name="Nolan M."/>
            <person name="Ohm R."/>
            <person name="Pangilinan J."/>
            <person name="Park H.-J."/>
            <person name="Ramirez L."/>
            <person name="Alfaro M."/>
            <person name="Sun H."/>
            <person name="Tritt A."/>
            <person name="Yoshinaga Y."/>
            <person name="Zwiers L.-H."/>
            <person name="Turgeon B."/>
            <person name="Goodwin S."/>
            <person name="Spatafora J."/>
            <person name="Crous P."/>
            <person name="Grigoriev I."/>
        </authorList>
    </citation>
    <scope>NUCLEOTIDE SEQUENCE</scope>
    <source>
        <strain evidence="1">CBS 525.71</strain>
    </source>
</reference>
<keyword evidence="2" id="KW-1185">Reference proteome</keyword>
<proteinExistence type="predicted"/>
<gene>
    <name evidence="1" type="ORF">BU25DRAFT_115833</name>
</gene>
<name>A0ACB6RU18_9PLEO</name>
<evidence type="ECO:0000313" key="1">
    <source>
        <dbReference type="EMBL" id="KAF2625566.1"/>
    </source>
</evidence>
<evidence type="ECO:0000313" key="2">
    <source>
        <dbReference type="Proteomes" id="UP000799754"/>
    </source>
</evidence>
<dbReference type="Proteomes" id="UP000799754">
    <property type="component" value="Unassembled WGS sequence"/>
</dbReference>
<accession>A0ACB6RU18</accession>